<feature type="compositionally biased region" description="Low complexity" evidence="11">
    <location>
        <begin position="434"/>
        <end position="444"/>
    </location>
</feature>
<evidence type="ECO:0000313" key="13">
    <source>
        <dbReference type="Proteomes" id="UP000054324"/>
    </source>
</evidence>
<dbReference type="OrthoDB" id="286233at2759"/>
<proteinExistence type="inferred from homology"/>
<evidence type="ECO:0000256" key="11">
    <source>
        <dbReference type="SAM" id="MobiDB-lite"/>
    </source>
</evidence>
<evidence type="ECO:0000313" key="12">
    <source>
        <dbReference type="EMBL" id="KER20339.1"/>
    </source>
</evidence>
<dbReference type="SMART" id="SM00028">
    <property type="entry name" value="TPR"/>
    <property type="match status" value="6"/>
</dbReference>
<dbReference type="FunFam" id="1.25.40.10:FF:000043">
    <property type="entry name" value="G-protein-signaling modulator 2 isoform X1"/>
    <property type="match status" value="1"/>
</dbReference>
<dbReference type="PROSITE" id="PS50877">
    <property type="entry name" value="GOLOCO"/>
    <property type="match status" value="4"/>
</dbReference>
<dbReference type="Proteomes" id="UP000054324">
    <property type="component" value="Unassembled WGS sequence"/>
</dbReference>
<dbReference type="AlphaFoldDB" id="A0A074ZYS8"/>
<feature type="repeat" description="TPR" evidence="10">
    <location>
        <begin position="88"/>
        <end position="121"/>
    </location>
</feature>
<feature type="compositionally biased region" description="Acidic residues" evidence="11">
    <location>
        <begin position="564"/>
        <end position="573"/>
    </location>
</feature>
<feature type="compositionally biased region" description="Low complexity" evidence="11">
    <location>
        <begin position="840"/>
        <end position="861"/>
    </location>
</feature>
<gene>
    <name evidence="12" type="ORF">T265_11089</name>
</gene>
<keyword evidence="7" id="KW-0677">Repeat</keyword>
<dbReference type="GeneID" id="20325257"/>
<comment type="similarity">
    <text evidence="3">Belongs to the GPSM family.</text>
</comment>
<evidence type="ECO:0000256" key="8">
    <source>
        <dbReference type="ARBA" id="ARBA00022803"/>
    </source>
</evidence>
<keyword evidence="13" id="KW-1185">Reference proteome</keyword>
<evidence type="ECO:0000256" key="4">
    <source>
        <dbReference type="ARBA" id="ARBA00022475"/>
    </source>
</evidence>
<dbReference type="PANTHER" id="PTHR45954">
    <property type="entry name" value="LD33695P"/>
    <property type="match status" value="1"/>
</dbReference>
<dbReference type="PROSITE" id="PS50005">
    <property type="entry name" value="TPR"/>
    <property type="match status" value="2"/>
</dbReference>
<accession>A0A074ZYS8</accession>
<dbReference type="Pfam" id="PF13374">
    <property type="entry name" value="TPR_10"/>
    <property type="match status" value="1"/>
</dbReference>
<dbReference type="GO" id="GO:0001965">
    <property type="term" value="F:G-protein alpha-subunit binding"/>
    <property type="evidence" value="ECO:0007669"/>
    <property type="project" value="TreeGrafter"/>
</dbReference>
<dbReference type="SUPFAM" id="SSF48452">
    <property type="entry name" value="TPR-like"/>
    <property type="match status" value="2"/>
</dbReference>
<keyword evidence="8 10" id="KW-0802">TPR repeat</keyword>
<keyword evidence="5" id="KW-0963">Cytoplasm</keyword>
<dbReference type="GO" id="GO:0000132">
    <property type="term" value="P:establishment of mitotic spindle orientation"/>
    <property type="evidence" value="ECO:0007669"/>
    <property type="project" value="TreeGrafter"/>
</dbReference>
<feature type="compositionally biased region" description="Basic and acidic residues" evidence="11">
    <location>
        <begin position="526"/>
        <end position="535"/>
    </location>
</feature>
<dbReference type="STRING" id="6198.A0A074ZYS8"/>
<dbReference type="PANTHER" id="PTHR45954:SF1">
    <property type="entry name" value="LD33695P"/>
    <property type="match status" value="1"/>
</dbReference>
<evidence type="ECO:0000256" key="10">
    <source>
        <dbReference type="PROSITE-ProRule" id="PRU00339"/>
    </source>
</evidence>
<dbReference type="Pfam" id="PF13424">
    <property type="entry name" value="TPR_12"/>
    <property type="match status" value="2"/>
</dbReference>
<dbReference type="RefSeq" id="XP_009175916.1">
    <property type="nucleotide sequence ID" value="XM_009177652.1"/>
</dbReference>
<dbReference type="InterPro" id="IPR011990">
    <property type="entry name" value="TPR-like_helical_dom_sf"/>
</dbReference>
<dbReference type="GO" id="GO:0005092">
    <property type="term" value="F:GDP-dissociation inhibitor activity"/>
    <property type="evidence" value="ECO:0007669"/>
    <property type="project" value="TreeGrafter"/>
</dbReference>
<keyword evidence="6" id="KW-0597">Phosphoprotein</keyword>
<organism evidence="12 13">
    <name type="scientific">Opisthorchis viverrini</name>
    <name type="common">Southeast Asian liver fluke</name>
    <dbReference type="NCBI Taxonomy" id="6198"/>
    <lineage>
        <taxon>Eukaryota</taxon>
        <taxon>Metazoa</taxon>
        <taxon>Spiralia</taxon>
        <taxon>Lophotrochozoa</taxon>
        <taxon>Platyhelminthes</taxon>
        <taxon>Trematoda</taxon>
        <taxon>Digenea</taxon>
        <taxon>Opisthorchiida</taxon>
        <taxon>Opisthorchiata</taxon>
        <taxon>Opisthorchiidae</taxon>
        <taxon>Opisthorchis</taxon>
    </lineage>
</organism>
<evidence type="ECO:0000256" key="9">
    <source>
        <dbReference type="ARBA" id="ARBA00023136"/>
    </source>
</evidence>
<evidence type="ECO:0000256" key="5">
    <source>
        <dbReference type="ARBA" id="ARBA00022490"/>
    </source>
</evidence>
<evidence type="ECO:0000256" key="7">
    <source>
        <dbReference type="ARBA" id="ARBA00022737"/>
    </source>
</evidence>
<dbReference type="KEGG" id="ovi:T265_11089"/>
<keyword evidence="9" id="KW-0472">Membrane</keyword>
<dbReference type="InterPro" id="IPR003109">
    <property type="entry name" value="GoLoco_motif"/>
</dbReference>
<dbReference type="Pfam" id="PF02188">
    <property type="entry name" value="GoLoco"/>
    <property type="match status" value="4"/>
</dbReference>
<feature type="region of interest" description="Disordered" evidence="11">
    <location>
        <begin position="814"/>
        <end position="879"/>
    </location>
</feature>
<dbReference type="GO" id="GO:0005938">
    <property type="term" value="C:cell cortex"/>
    <property type="evidence" value="ECO:0007669"/>
    <property type="project" value="TreeGrafter"/>
</dbReference>
<feature type="region of interest" description="Disordered" evidence="11">
    <location>
        <begin position="432"/>
        <end position="459"/>
    </location>
</feature>
<evidence type="ECO:0000256" key="3">
    <source>
        <dbReference type="ARBA" id="ARBA00006600"/>
    </source>
</evidence>
<evidence type="ECO:0000256" key="6">
    <source>
        <dbReference type="ARBA" id="ARBA00022553"/>
    </source>
</evidence>
<feature type="region of interest" description="Disordered" evidence="11">
    <location>
        <begin position="741"/>
        <end position="783"/>
    </location>
</feature>
<evidence type="ECO:0000256" key="1">
    <source>
        <dbReference type="ARBA" id="ARBA00004236"/>
    </source>
</evidence>
<sequence>MAHIRTSSPCLELALEGERLCRAGEWCGGISCFRSALSNGTDDLRCLSAIYCQLGNAYFCQKNYSEALEYHRWHLTLARLINDTDGEAKASGNLGHTLKTLGRYDDAIKCFNRQLDIARQAEDQRRQARALDELGNAYHAKGEQLARTIGLSDPGEFPVEAADAQRKAVDYYLQALTMFRQLGDRPAEGRVYGNLGNTHYLLGNFHEAIECHKERLNFAREFGDVAAQRRAYSNLGNAFIFLADFNSAAENYRHALFLAQQLKDIALEAQACYSLGNTHGILQDHSTAVVYLLRHLVIARRLGDRVGEGRAHWSLTNEYTSLRRFDLAVRCARRHRQIARELHDDAGFITAQLMIREIKCLLNSNDAATPGGGTNTQLPPPSCVPVEGGKEPHNAVLRCPSNPIWDPPSSGLTWSPRSAPILSGFEGIPTTAAGSSSLIHSSRGSGEETEEDQDDFDPDLDADLERELAASADEVLDTVELVTTSDGKTTTVLIGCFDIPEDAVEKKGTMTNFYSNAPTFQRHSTQRRESSNHSEDLEDQLENIEAIGRANSDRGNAETTSTAAEEEEQADDSQEFFSLLLASQSRRMDEQRCFLRATSVTQSAITSNGHAESGDGVVLPSATPAHIDQASNEALFDLIEGMQGDRMDDQRASLPAFPGLRAGPGLQLLESSSLSNIHGVMFTSTGSGASDGLPEPQSRPFSVTRFQRATSSAAAASGTPLEPDAEFLDMILRLQTSTRIDDQRSSLPDPLLRVRDETTTRDPNSTSQPLGSHLDSSGDACNHNQAIHAGRHSAPTVPDEDFFALIQRVQATRLDEQRCNPPVNINRSDSSPHVEPPNTAPTTLPANSNNSGNSSQKSTKNPSRRPGGSWRRLSSNQGK</sequence>
<protein>
    <recommendedName>
        <fullName evidence="14">Tetratricopeptide repeat protein</fullName>
    </recommendedName>
</protein>
<dbReference type="InterPro" id="IPR052386">
    <property type="entry name" value="GPSM"/>
</dbReference>
<evidence type="ECO:0000256" key="2">
    <source>
        <dbReference type="ARBA" id="ARBA00004496"/>
    </source>
</evidence>
<feature type="compositionally biased region" description="Polar residues" evidence="11">
    <location>
        <begin position="761"/>
        <end position="770"/>
    </location>
</feature>
<evidence type="ECO:0008006" key="14">
    <source>
        <dbReference type="Google" id="ProtNLM"/>
    </source>
</evidence>
<dbReference type="Gene3D" id="1.25.40.10">
    <property type="entry name" value="Tetratricopeptide repeat domain"/>
    <property type="match status" value="3"/>
</dbReference>
<feature type="region of interest" description="Disordered" evidence="11">
    <location>
        <begin position="515"/>
        <end position="573"/>
    </location>
</feature>
<keyword evidence="4" id="KW-1003">Cell membrane</keyword>
<dbReference type="GO" id="GO:0005886">
    <property type="term" value="C:plasma membrane"/>
    <property type="evidence" value="ECO:0007669"/>
    <property type="project" value="UniProtKB-SubCell"/>
</dbReference>
<dbReference type="EMBL" id="KL597066">
    <property type="protein sequence ID" value="KER20339.1"/>
    <property type="molecule type" value="Genomic_DNA"/>
</dbReference>
<dbReference type="InterPro" id="IPR019734">
    <property type="entry name" value="TPR_rpt"/>
</dbReference>
<feature type="repeat" description="TPR" evidence="10">
    <location>
        <begin position="229"/>
        <end position="262"/>
    </location>
</feature>
<dbReference type="CTD" id="20325257"/>
<comment type="subcellular location">
    <subcellularLocation>
        <location evidence="1">Cell membrane</location>
    </subcellularLocation>
    <subcellularLocation>
        <location evidence="2">Cytoplasm</location>
    </subcellularLocation>
</comment>
<feature type="compositionally biased region" description="Acidic residues" evidence="11">
    <location>
        <begin position="447"/>
        <end position="459"/>
    </location>
</feature>
<reference evidence="12 13" key="1">
    <citation type="submission" date="2013-11" db="EMBL/GenBank/DDBJ databases">
        <title>Opisthorchis viverrini - life in the bile duct.</title>
        <authorList>
            <person name="Young N.D."/>
            <person name="Nagarajan N."/>
            <person name="Lin S.J."/>
            <person name="Korhonen P.K."/>
            <person name="Jex A.R."/>
            <person name="Hall R.S."/>
            <person name="Safavi-Hemami H."/>
            <person name="Kaewkong W."/>
            <person name="Bertrand D."/>
            <person name="Gao S."/>
            <person name="Seet Q."/>
            <person name="Wongkham S."/>
            <person name="Teh B.T."/>
            <person name="Wongkham C."/>
            <person name="Intapan P.M."/>
            <person name="Maleewong W."/>
            <person name="Yang X."/>
            <person name="Hu M."/>
            <person name="Wang Z."/>
            <person name="Hofmann A."/>
            <person name="Sternberg P.W."/>
            <person name="Tan P."/>
            <person name="Wang J."/>
            <person name="Gasser R.B."/>
        </authorList>
    </citation>
    <scope>NUCLEOTIDE SEQUENCE [LARGE SCALE GENOMIC DNA]</scope>
</reference>
<dbReference type="SMART" id="SM00390">
    <property type="entry name" value="GoLoco"/>
    <property type="match status" value="4"/>
</dbReference>
<name>A0A074ZYS8_OPIVI</name>